<feature type="transmembrane region" description="Helical" evidence="2">
    <location>
        <begin position="285"/>
        <end position="306"/>
    </location>
</feature>
<keyword evidence="2" id="KW-1133">Transmembrane helix</keyword>
<gene>
    <name evidence="3" type="ORF">QBC40DRAFT_305991</name>
</gene>
<sequence>MQRGNRPPRGRPGPSTQDAPVLLQDLAPRASTSNTGGHDTVNDQRRQEAISQTTAANSGLSPAAPPGDTHVMNDTQNAPSTPAQHTVNSSSQLANLSTAETVENSPTSTAPQQHISNISTVAAVPSNNPTLSSRIKKIVSRISLPPASPVIKRLRRHLKVPTILLITLLLFIFVTLISWQAHNLDWPLARIPIPSGILLLTVVAKFTDWALAGVTDDAWERLQWGPLLRGKGNLLTFLVMSSGFGAWCTVLFASRVQPGEETTLTRIRRLAKQKWKWKITFSARFWSFARIFFWLFVQFPGLILMAMIENKDSFRPSGWVDVTGGLGVFNISLGWLQPADPVQYRHVFSILQDPAMTVLTEPISERCGQEKTCESYLFSGGLELLQPWPNAPRQMTIEHAYMVRNMPSYQIDAWETSFNTSLPYGEWDEEQCRVFAIGSDRYGASDALQVCANRDGEEGRLLAGIRACGFQALDESGNCTLEVKYPGWNSFPAFTSTLEFYRVTADLAFDRHTRSILELSDKQFHVQHNVDPEDFLNAFDFLLCPFIKPNTTQTSRWCINGGVNYMLTNAIYIRLIHAYSEVAFDNVDAVNILRNLFATALYLFNPVYWRTIMDGSTPIRPNETTSGLPAENTFRGSPAIQASYVAPATWTVVAFIVSAVFLITAAVFAMVVSAAFAEMPDLNKFPVLDGTKVVVVDPTTGGETFFGNEICQKKTSEEVIYAARQTTVHLTQREDRSEIALV</sequence>
<keyword evidence="2" id="KW-0812">Transmembrane</keyword>
<proteinExistence type="predicted"/>
<dbReference type="Proteomes" id="UP001303160">
    <property type="component" value="Unassembled WGS sequence"/>
</dbReference>
<feature type="region of interest" description="Disordered" evidence="1">
    <location>
        <begin position="1"/>
        <end position="123"/>
    </location>
</feature>
<keyword evidence="2" id="KW-0472">Membrane</keyword>
<dbReference type="EMBL" id="MU863908">
    <property type="protein sequence ID" value="KAK4201333.1"/>
    <property type="molecule type" value="Genomic_DNA"/>
</dbReference>
<dbReference type="AlphaFoldDB" id="A0AAN6XIC7"/>
<feature type="compositionally biased region" description="Polar residues" evidence="1">
    <location>
        <begin position="72"/>
        <end position="123"/>
    </location>
</feature>
<evidence type="ECO:0000256" key="1">
    <source>
        <dbReference type="SAM" id="MobiDB-lite"/>
    </source>
</evidence>
<reference evidence="3" key="1">
    <citation type="journal article" date="2023" name="Mol. Phylogenet. Evol.">
        <title>Genome-scale phylogeny and comparative genomics of the fungal order Sordariales.</title>
        <authorList>
            <person name="Hensen N."/>
            <person name="Bonometti L."/>
            <person name="Westerberg I."/>
            <person name="Brannstrom I.O."/>
            <person name="Guillou S."/>
            <person name="Cros-Aarteil S."/>
            <person name="Calhoun S."/>
            <person name="Haridas S."/>
            <person name="Kuo A."/>
            <person name="Mondo S."/>
            <person name="Pangilinan J."/>
            <person name="Riley R."/>
            <person name="LaButti K."/>
            <person name="Andreopoulos B."/>
            <person name="Lipzen A."/>
            <person name="Chen C."/>
            <person name="Yan M."/>
            <person name="Daum C."/>
            <person name="Ng V."/>
            <person name="Clum A."/>
            <person name="Steindorff A."/>
            <person name="Ohm R.A."/>
            <person name="Martin F."/>
            <person name="Silar P."/>
            <person name="Natvig D.O."/>
            <person name="Lalanne C."/>
            <person name="Gautier V."/>
            <person name="Ament-Velasquez S.L."/>
            <person name="Kruys A."/>
            <person name="Hutchinson M.I."/>
            <person name="Powell A.J."/>
            <person name="Barry K."/>
            <person name="Miller A.N."/>
            <person name="Grigoriev I.V."/>
            <person name="Debuchy R."/>
            <person name="Gladieux P."/>
            <person name="Hiltunen Thoren M."/>
            <person name="Johannesson H."/>
        </authorList>
    </citation>
    <scope>NUCLEOTIDE SEQUENCE</scope>
    <source>
        <strain evidence="3">CBS 315.58</strain>
    </source>
</reference>
<evidence type="ECO:0000313" key="4">
    <source>
        <dbReference type="Proteomes" id="UP001303160"/>
    </source>
</evidence>
<accession>A0AAN6XIC7</accession>
<feature type="transmembrane region" description="Helical" evidence="2">
    <location>
        <begin position="234"/>
        <end position="254"/>
    </location>
</feature>
<feature type="transmembrane region" description="Helical" evidence="2">
    <location>
        <begin position="650"/>
        <end position="676"/>
    </location>
</feature>
<evidence type="ECO:0000256" key="2">
    <source>
        <dbReference type="SAM" id="Phobius"/>
    </source>
</evidence>
<organism evidence="3 4">
    <name type="scientific">Triangularia verruculosa</name>
    <dbReference type="NCBI Taxonomy" id="2587418"/>
    <lineage>
        <taxon>Eukaryota</taxon>
        <taxon>Fungi</taxon>
        <taxon>Dikarya</taxon>
        <taxon>Ascomycota</taxon>
        <taxon>Pezizomycotina</taxon>
        <taxon>Sordariomycetes</taxon>
        <taxon>Sordariomycetidae</taxon>
        <taxon>Sordariales</taxon>
        <taxon>Podosporaceae</taxon>
        <taxon>Triangularia</taxon>
    </lineage>
</organism>
<feature type="transmembrane region" description="Helical" evidence="2">
    <location>
        <begin position="162"/>
        <end position="181"/>
    </location>
</feature>
<protein>
    <submittedName>
        <fullName evidence="3">Uncharacterized protein</fullName>
    </submittedName>
</protein>
<name>A0AAN6XIC7_9PEZI</name>
<comment type="caution">
    <text evidence="3">The sequence shown here is derived from an EMBL/GenBank/DDBJ whole genome shotgun (WGS) entry which is preliminary data.</text>
</comment>
<feature type="compositionally biased region" description="Polar residues" evidence="1">
    <location>
        <begin position="49"/>
        <end position="60"/>
    </location>
</feature>
<reference evidence="3" key="2">
    <citation type="submission" date="2023-05" db="EMBL/GenBank/DDBJ databases">
        <authorList>
            <consortium name="Lawrence Berkeley National Laboratory"/>
            <person name="Steindorff A."/>
            <person name="Hensen N."/>
            <person name="Bonometti L."/>
            <person name="Westerberg I."/>
            <person name="Brannstrom I.O."/>
            <person name="Guillou S."/>
            <person name="Cros-Aarteil S."/>
            <person name="Calhoun S."/>
            <person name="Haridas S."/>
            <person name="Kuo A."/>
            <person name="Mondo S."/>
            <person name="Pangilinan J."/>
            <person name="Riley R."/>
            <person name="Labutti K."/>
            <person name="Andreopoulos B."/>
            <person name="Lipzen A."/>
            <person name="Chen C."/>
            <person name="Yanf M."/>
            <person name="Daum C."/>
            <person name="Ng V."/>
            <person name="Clum A."/>
            <person name="Ohm R."/>
            <person name="Martin F."/>
            <person name="Silar P."/>
            <person name="Natvig D."/>
            <person name="Lalanne C."/>
            <person name="Gautier V."/>
            <person name="Ament-Velasquez S.L."/>
            <person name="Kruys A."/>
            <person name="Hutchinson M.I."/>
            <person name="Powell A.J."/>
            <person name="Barry K."/>
            <person name="Miller A.N."/>
            <person name="Grigoriev I.V."/>
            <person name="Debuchy R."/>
            <person name="Gladieux P."/>
            <person name="Thoren M.H."/>
            <person name="Johannesson H."/>
        </authorList>
    </citation>
    <scope>NUCLEOTIDE SEQUENCE</scope>
    <source>
        <strain evidence="3">CBS 315.58</strain>
    </source>
</reference>
<evidence type="ECO:0000313" key="3">
    <source>
        <dbReference type="EMBL" id="KAK4201333.1"/>
    </source>
</evidence>
<feature type="transmembrane region" description="Helical" evidence="2">
    <location>
        <begin position="318"/>
        <end position="336"/>
    </location>
</feature>
<keyword evidence="4" id="KW-1185">Reference proteome</keyword>